<accession>A0AAP8E1L3</accession>
<evidence type="ECO:0000313" key="2">
    <source>
        <dbReference type="Proteomes" id="UP000225275"/>
    </source>
</evidence>
<reference evidence="1" key="1">
    <citation type="submission" date="2017-01" db="EMBL/GenBank/DDBJ databases">
        <authorList>
            <person name="Lo R."/>
        </authorList>
    </citation>
    <scope>NUCLEOTIDE SEQUENCE</scope>
    <source>
        <strain evidence="1">537</strain>
    </source>
</reference>
<gene>
    <name evidence="1" type="ORF">BW154_06830</name>
</gene>
<dbReference type="Proteomes" id="UP000225275">
    <property type="component" value="Unassembled WGS sequence"/>
</dbReference>
<comment type="caution">
    <text evidence="1">The sequence shown here is derived from an EMBL/GenBank/DDBJ whole genome shotgun (WGS) entry which is preliminary data.</text>
</comment>
<dbReference type="EMBL" id="MTJS01000002">
    <property type="protein sequence ID" value="PFG89184.1"/>
    <property type="molecule type" value="Genomic_DNA"/>
</dbReference>
<proteinExistence type="predicted"/>
<sequence>MYEIKKISDLRFFASKGNATVILDVHPITRVKQKCSGTLKRDGIYIEEAAVVKGKRQIVRSRESLPRAFAHIQSIKLGRNLVAERKKGALNATPAGVYLLTKKQSIEKVYQKKEHKI</sequence>
<name>A0AAP8E1L3_9LACT</name>
<protein>
    <submittedName>
        <fullName evidence="1">Uncharacterized protein</fullName>
    </submittedName>
</protein>
<reference evidence="1" key="2">
    <citation type="journal article" date="2018" name="Food Control">
        <title>Characterization of Lactococcus lactis isolates from herbs, fruits and vegetables for use as biopreservatives against Listeria monocytogenes in cheese.</title>
        <authorList>
            <person name="Ho V."/>
            <person name="Lo R."/>
            <person name="Bansal N."/>
            <person name="Turner M.S."/>
        </authorList>
    </citation>
    <scope>NUCLEOTIDE SEQUENCE</scope>
    <source>
        <strain evidence="1">537</strain>
    </source>
</reference>
<dbReference type="AlphaFoldDB" id="A0AAP8E1L3"/>
<evidence type="ECO:0000313" key="1">
    <source>
        <dbReference type="EMBL" id="PFG89184.1"/>
    </source>
</evidence>
<organism evidence="1 2">
    <name type="scientific">Lactococcus lactis</name>
    <dbReference type="NCBI Taxonomy" id="1358"/>
    <lineage>
        <taxon>Bacteria</taxon>
        <taxon>Bacillati</taxon>
        <taxon>Bacillota</taxon>
        <taxon>Bacilli</taxon>
        <taxon>Lactobacillales</taxon>
        <taxon>Streptococcaceae</taxon>
        <taxon>Lactococcus</taxon>
    </lineage>
</organism>
<dbReference type="RefSeq" id="WP_098393792.1">
    <property type="nucleotide sequence ID" value="NZ_JAOWLS010000001.1"/>
</dbReference>